<dbReference type="Proteomes" id="UP001501425">
    <property type="component" value="Unassembled WGS sequence"/>
</dbReference>
<dbReference type="PANTHER" id="PTHR11138:SF5">
    <property type="entry name" value="METHIONYL-TRNA FORMYLTRANSFERASE, MITOCHONDRIAL"/>
    <property type="match status" value="1"/>
</dbReference>
<evidence type="ECO:0000259" key="1">
    <source>
        <dbReference type="Pfam" id="PF00551"/>
    </source>
</evidence>
<evidence type="ECO:0000313" key="4">
    <source>
        <dbReference type="EMBL" id="MEZ3166942.1"/>
    </source>
</evidence>
<dbReference type="Pfam" id="PF18216">
    <property type="entry name" value="N_formyltrans_C"/>
    <property type="match status" value="1"/>
</dbReference>
<proteinExistence type="predicted"/>
<sequence length="237" mass="26949">MTDIVFLGVNDVGMRIYEWLCQRDSVDVKAMLTEPDQLDIIHQIVPEFIVSVGFDHLVPPEILSLPTEDSVNLHPSYLPYNRGKSPNVWPLIEGTPAGVTLHSMDTEFDTGDIIAQKRVETEFSDTGKILHQRLEDAQFELFTQTWPEIESNNIEYASQDDSAGSYHAKDDFVELCELNADEELPVKTLLDRLRALTFPPFDNAYVDVDGERYYVDIEIRKATDDDETETNGLLSSY</sequence>
<evidence type="ECO:0000259" key="2">
    <source>
        <dbReference type="Pfam" id="PF18216"/>
    </source>
</evidence>
<dbReference type="InterPro" id="IPR036477">
    <property type="entry name" value="Formyl_transf_N_sf"/>
</dbReference>
<dbReference type="InterPro" id="IPR040660">
    <property type="entry name" value="N_formyltrans_C"/>
</dbReference>
<reference evidence="3" key="2">
    <citation type="submission" date="2023-12" db="EMBL/GenBank/DDBJ databases">
        <authorList>
            <person name="Sun Q."/>
            <person name="Inoue M."/>
        </authorList>
    </citation>
    <scope>NUCLEOTIDE SEQUENCE</scope>
    <source>
        <strain evidence="3">JCM 14265</strain>
    </source>
</reference>
<dbReference type="Pfam" id="PF00551">
    <property type="entry name" value="Formyl_trans_N"/>
    <property type="match status" value="1"/>
</dbReference>
<dbReference type="PANTHER" id="PTHR11138">
    <property type="entry name" value="METHIONYL-TRNA FORMYLTRANSFERASE"/>
    <property type="match status" value="1"/>
</dbReference>
<dbReference type="EMBL" id="BAAADQ010000013">
    <property type="protein sequence ID" value="GAA0547327.1"/>
    <property type="molecule type" value="Genomic_DNA"/>
</dbReference>
<dbReference type="SUPFAM" id="SSF53328">
    <property type="entry name" value="Formyltransferase"/>
    <property type="match status" value="1"/>
</dbReference>
<dbReference type="RefSeq" id="WP_343779157.1">
    <property type="nucleotide sequence ID" value="NZ_BAAADQ010000013.1"/>
</dbReference>
<dbReference type="AlphaFoldDB" id="A0AAV3SU08"/>
<organism evidence="3 5">
    <name type="scientific">Halorubrum ejinorense</name>
    <dbReference type="NCBI Taxonomy" id="425309"/>
    <lineage>
        <taxon>Archaea</taxon>
        <taxon>Methanobacteriati</taxon>
        <taxon>Methanobacteriota</taxon>
        <taxon>Stenosarchaea group</taxon>
        <taxon>Halobacteria</taxon>
        <taxon>Halobacteriales</taxon>
        <taxon>Haloferacaceae</taxon>
        <taxon>Halorubrum</taxon>
    </lineage>
</organism>
<dbReference type="InterPro" id="IPR002376">
    <property type="entry name" value="Formyl_transf_N"/>
</dbReference>
<evidence type="ECO:0000313" key="6">
    <source>
        <dbReference type="Proteomes" id="UP001567571"/>
    </source>
</evidence>
<feature type="domain" description="N-formyltransferase dimerization C-terminal" evidence="2">
    <location>
        <begin position="171"/>
        <end position="221"/>
    </location>
</feature>
<evidence type="ECO:0000313" key="3">
    <source>
        <dbReference type="EMBL" id="GAA0547327.1"/>
    </source>
</evidence>
<evidence type="ECO:0000313" key="5">
    <source>
        <dbReference type="Proteomes" id="UP001501425"/>
    </source>
</evidence>
<reference evidence="4 6" key="3">
    <citation type="submission" date="2024-06" db="EMBL/GenBank/DDBJ databases">
        <title>Halorubrum miltondacostae sp. nov., a potential PHA producer isolated from an inland solar saltern in Rio Maior, Portugal.</title>
        <authorList>
            <person name="Albuquerque L."/>
            <person name="Viver T."/>
            <person name="Barroso C."/>
            <person name="Claudino R."/>
            <person name="Galvan M."/>
            <person name="Simoes G."/>
            <person name="Lobo Da Cunha A."/>
            <person name="Egas C."/>
        </authorList>
    </citation>
    <scope>NUCLEOTIDE SEQUENCE [LARGE SCALE GENOMIC DNA]</scope>
    <source>
        <strain evidence="4 6">DSM 18646</strain>
    </source>
</reference>
<name>A0AAV3SU08_9EURY</name>
<keyword evidence="6" id="KW-1185">Reference proteome</keyword>
<comment type="caution">
    <text evidence="3">The sequence shown here is derived from an EMBL/GenBank/DDBJ whole genome shotgun (WGS) entry which is preliminary data.</text>
</comment>
<dbReference type="CDD" id="cd08369">
    <property type="entry name" value="FMT_core"/>
    <property type="match status" value="1"/>
</dbReference>
<dbReference type="Gene3D" id="3.40.50.12230">
    <property type="match status" value="1"/>
</dbReference>
<dbReference type="EMBL" id="JBEDNW010000003">
    <property type="protein sequence ID" value="MEZ3166942.1"/>
    <property type="molecule type" value="Genomic_DNA"/>
</dbReference>
<dbReference type="Proteomes" id="UP001567571">
    <property type="component" value="Unassembled WGS sequence"/>
</dbReference>
<dbReference type="GO" id="GO:0005829">
    <property type="term" value="C:cytosol"/>
    <property type="evidence" value="ECO:0007669"/>
    <property type="project" value="TreeGrafter"/>
</dbReference>
<protein>
    <submittedName>
        <fullName evidence="3">Formyltransferase family protein</fullName>
    </submittedName>
</protein>
<dbReference type="GO" id="GO:0004479">
    <property type="term" value="F:methionyl-tRNA formyltransferase activity"/>
    <property type="evidence" value="ECO:0007669"/>
    <property type="project" value="TreeGrafter"/>
</dbReference>
<feature type="domain" description="Formyl transferase N-terminal" evidence="1">
    <location>
        <begin position="32"/>
        <end position="144"/>
    </location>
</feature>
<reference evidence="3" key="1">
    <citation type="journal article" date="2014" name="Int. J. Syst. Evol. Microbiol.">
        <title>Complete genome sequence of Corynebacterium casei LMG S-19264T (=DSM 44701T), isolated from a smear-ripened cheese.</title>
        <authorList>
            <consortium name="US DOE Joint Genome Institute (JGI-PGF)"/>
            <person name="Walter F."/>
            <person name="Albersmeier A."/>
            <person name="Kalinowski J."/>
            <person name="Ruckert C."/>
        </authorList>
    </citation>
    <scope>NUCLEOTIDE SEQUENCE</scope>
    <source>
        <strain evidence="3">JCM 14265</strain>
    </source>
</reference>
<gene>
    <name evidence="4" type="ORF">ABNG02_06350</name>
    <name evidence="3" type="ORF">GCM10008994_22740</name>
</gene>
<accession>A0AAV3SU08</accession>